<evidence type="ECO:0000313" key="2">
    <source>
        <dbReference type="EMBL" id="RRT46280.1"/>
    </source>
</evidence>
<evidence type="ECO:0000256" key="1">
    <source>
        <dbReference type="SAM" id="Phobius"/>
    </source>
</evidence>
<accession>A0A426Y3R9</accession>
<feature type="transmembrane region" description="Helical" evidence="1">
    <location>
        <begin position="6"/>
        <end position="29"/>
    </location>
</feature>
<dbReference type="Proteomes" id="UP000287651">
    <property type="component" value="Unassembled WGS sequence"/>
</dbReference>
<protein>
    <submittedName>
        <fullName evidence="2">Uncharacterized protein</fullName>
    </submittedName>
</protein>
<reference evidence="2 3" key="1">
    <citation type="journal article" date="2014" name="Agronomy (Basel)">
        <title>A Draft Genome Sequence for Ensete ventricosum, the Drought-Tolerant Tree Against Hunger.</title>
        <authorList>
            <person name="Harrison J."/>
            <person name="Moore K.A."/>
            <person name="Paszkiewicz K."/>
            <person name="Jones T."/>
            <person name="Grant M."/>
            <person name="Ambacheew D."/>
            <person name="Muzemil S."/>
            <person name="Studholme D.J."/>
        </authorList>
    </citation>
    <scope>NUCLEOTIDE SEQUENCE [LARGE SCALE GENOMIC DNA]</scope>
</reference>
<keyword evidence="1" id="KW-0812">Transmembrane</keyword>
<organism evidence="2 3">
    <name type="scientific">Ensete ventricosum</name>
    <name type="common">Abyssinian banana</name>
    <name type="synonym">Musa ensete</name>
    <dbReference type="NCBI Taxonomy" id="4639"/>
    <lineage>
        <taxon>Eukaryota</taxon>
        <taxon>Viridiplantae</taxon>
        <taxon>Streptophyta</taxon>
        <taxon>Embryophyta</taxon>
        <taxon>Tracheophyta</taxon>
        <taxon>Spermatophyta</taxon>
        <taxon>Magnoliopsida</taxon>
        <taxon>Liliopsida</taxon>
        <taxon>Zingiberales</taxon>
        <taxon>Musaceae</taxon>
        <taxon>Ensete</taxon>
    </lineage>
</organism>
<proteinExistence type="predicted"/>
<evidence type="ECO:0000313" key="3">
    <source>
        <dbReference type="Proteomes" id="UP000287651"/>
    </source>
</evidence>
<sequence length="68" mass="7704">MNPAYIRWSTSALSTFCHSGVNFLGFYFVKHASSKIFRLCCVTLKSIPGMSLGEQVKTSTFFFRKLTN</sequence>
<keyword evidence="1" id="KW-1133">Transmembrane helix</keyword>
<gene>
    <name evidence="2" type="ORF">B296_00021008</name>
</gene>
<dbReference type="EMBL" id="AMZH03015293">
    <property type="protein sequence ID" value="RRT46280.1"/>
    <property type="molecule type" value="Genomic_DNA"/>
</dbReference>
<comment type="caution">
    <text evidence="2">The sequence shown here is derived from an EMBL/GenBank/DDBJ whole genome shotgun (WGS) entry which is preliminary data.</text>
</comment>
<dbReference type="AlphaFoldDB" id="A0A426Y3R9"/>
<keyword evidence="1" id="KW-0472">Membrane</keyword>
<name>A0A426Y3R9_ENSVE</name>